<protein>
    <submittedName>
        <fullName evidence="3">5-bromo-4-chloroindolyl phosphate hydrolysis protein</fullName>
    </submittedName>
</protein>
<evidence type="ECO:0000256" key="2">
    <source>
        <dbReference type="SAM" id="Phobius"/>
    </source>
</evidence>
<dbReference type="Proteomes" id="UP000193061">
    <property type="component" value="Unassembled WGS sequence"/>
</dbReference>
<feature type="transmembrane region" description="Helical" evidence="2">
    <location>
        <begin position="102"/>
        <end position="121"/>
    </location>
</feature>
<dbReference type="OrthoDB" id="7375296at2"/>
<dbReference type="AlphaFoldDB" id="A0A1X6YGB1"/>
<dbReference type="EMBL" id="FWFX01000002">
    <property type="protein sequence ID" value="SLN20837.1"/>
    <property type="molecule type" value="Genomic_DNA"/>
</dbReference>
<evidence type="ECO:0000256" key="1">
    <source>
        <dbReference type="SAM" id="MobiDB-lite"/>
    </source>
</evidence>
<evidence type="ECO:0000313" key="3">
    <source>
        <dbReference type="EMBL" id="SLN20837.1"/>
    </source>
</evidence>
<reference evidence="3 4" key="1">
    <citation type="submission" date="2017-03" db="EMBL/GenBank/DDBJ databases">
        <authorList>
            <person name="Afonso C.L."/>
            <person name="Miller P.J."/>
            <person name="Scott M.A."/>
            <person name="Spackman E."/>
            <person name="Goraichik I."/>
            <person name="Dimitrov K.M."/>
            <person name="Suarez D.L."/>
            <person name="Swayne D.E."/>
        </authorList>
    </citation>
    <scope>NUCLEOTIDE SEQUENCE [LARGE SCALE GENOMIC DNA]</scope>
    <source>
        <strain evidence="3 4">CECT 7450</strain>
    </source>
</reference>
<keyword evidence="2" id="KW-1133">Transmembrane helix</keyword>
<feature type="region of interest" description="Disordered" evidence="1">
    <location>
        <begin position="1"/>
        <end position="30"/>
    </location>
</feature>
<feature type="transmembrane region" description="Helical" evidence="2">
    <location>
        <begin position="60"/>
        <end position="81"/>
    </location>
</feature>
<proteinExistence type="predicted"/>
<accession>A0A1X6YGB1</accession>
<organism evidence="3 4">
    <name type="scientific">Roseovarius albus</name>
    <dbReference type="NCBI Taxonomy" id="1247867"/>
    <lineage>
        <taxon>Bacteria</taxon>
        <taxon>Pseudomonadati</taxon>
        <taxon>Pseudomonadota</taxon>
        <taxon>Alphaproteobacteria</taxon>
        <taxon>Rhodobacterales</taxon>
        <taxon>Roseobacteraceae</taxon>
        <taxon>Roseovarius</taxon>
    </lineage>
</organism>
<evidence type="ECO:0000313" key="4">
    <source>
        <dbReference type="Proteomes" id="UP000193061"/>
    </source>
</evidence>
<sequence length="299" mass="32832">MAQRFGGKFSPDSPSDKRTGQQRNAYDGASRTRAGGRVNLLFIAPLPLIYAAFTTGPTGLALNLIALGMLLLAAWMTREGLKAEEAYEARKVARRPGVPRKLIGGVVTGLGLAVAGVAAGASLIEPIIYAITGAVLHSFAFGLDPMKDKGMEGIDTFQTDRVARAVDAAEQHLQAMNDALKRVNDRNVRTRVEQFQRTVRDLFRIVEADPRDLTAARKYLSVYLQGARDATVKFVDIFARSGDHKARTDYLALLDDLEQNFAARTEKLLLDDRSDLEVEIEVLRDRLAREGLSTTTQND</sequence>
<keyword evidence="4" id="KW-1185">Reference proteome</keyword>
<keyword evidence="2" id="KW-0472">Membrane</keyword>
<dbReference type="RefSeq" id="WP_085804282.1">
    <property type="nucleotide sequence ID" value="NZ_FWFX01000002.1"/>
</dbReference>
<name>A0A1X6YGB1_9RHOB</name>
<feature type="transmembrane region" description="Helical" evidence="2">
    <location>
        <begin position="38"/>
        <end position="54"/>
    </location>
</feature>
<dbReference type="InterPro" id="IPR018770">
    <property type="entry name" value="ChloroindolylP_hydrolase"/>
</dbReference>
<dbReference type="Pfam" id="PF10112">
    <property type="entry name" value="Halogen_Hydrol"/>
    <property type="match status" value="1"/>
</dbReference>
<keyword evidence="2" id="KW-0812">Transmembrane</keyword>
<gene>
    <name evidence="3" type="ORF">ROA7450_00718</name>
</gene>